<organism evidence="1 2">
    <name type="scientific">Phytophthora rubi</name>
    <dbReference type="NCBI Taxonomy" id="129364"/>
    <lineage>
        <taxon>Eukaryota</taxon>
        <taxon>Sar</taxon>
        <taxon>Stramenopiles</taxon>
        <taxon>Oomycota</taxon>
        <taxon>Peronosporomycetes</taxon>
        <taxon>Peronosporales</taxon>
        <taxon>Peronosporaceae</taxon>
        <taxon>Phytophthora</taxon>
    </lineage>
</organism>
<reference evidence="1 2" key="1">
    <citation type="submission" date="2018-08" db="EMBL/GenBank/DDBJ databases">
        <title>Genomic investigation of the strawberry pathogen Phytophthora fragariae indicates pathogenicity is determined by transcriptional variation in three key races.</title>
        <authorList>
            <person name="Adams T.M."/>
            <person name="Armitage A.D."/>
            <person name="Sobczyk M.K."/>
            <person name="Bates H.J."/>
            <person name="Dunwell J.M."/>
            <person name="Nellist C.F."/>
            <person name="Harrison R.J."/>
        </authorList>
    </citation>
    <scope>NUCLEOTIDE SEQUENCE [LARGE SCALE GENOMIC DNA]</scope>
    <source>
        <strain evidence="1 2">SCRP333</strain>
    </source>
</reference>
<dbReference type="EMBL" id="QXFT01005766">
    <property type="protein sequence ID" value="KAE9271277.1"/>
    <property type="molecule type" value="Genomic_DNA"/>
</dbReference>
<name>A0A6A4BGH3_9STRA</name>
<gene>
    <name evidence="1" type="ORF">PR003_g30560</name>
</gene>
<proteinExistence type="predicted"/>
<evidence type="ECO:0000313" key="1">
    <source>
        <dbReference type="EMBL" id="KAE9271277.1"/>
    </source>
</evidence>
<accession>A0A6A4BGH3</accession>
<evidence type="ECO:0000313" key="2">
    <source>
        <dbReference type="Proteomes" id="UP000434957"/>
    </source>
</evidence>
<dbReference type="AlphaFoldDB" id="A0A6A4BGH3"/>
<sequence length="114" mass="12549">MATTYVLTWTTGLSVSSSIPQCFTSCSIAFSVTSFYPSQTAQITSICTSTAQTLRCFLSSNAVSKTSKQNAHLTIGARYKYVTAVPDAKHFVYRYLNLEAYSEQSVSFMPQSQI</sequence>
<dbReference type="Proteomes" id="UP000434957">
    <property type="component" value="Unassembled WGS sequence"/>
</dbReference>
<protein>
    <submittedName>
        <fullName evidence="1">Uncharacterized protein</fullName>
    </submittedName>
</protein>
<comment type="caution">
    <text evidence="1">The sequence shown here is derived from an EMBL/GenBank/DDBJ whole genome shotgun (WGS) entry which is preliminary data.</text>
</comment>
<keyword evidence="2" id="KW-1185">Reference proteome</keyword>